<reference evidence="1" key="1">
    <citation type="submission" date="2021-06" db="EMBL/GenBank/DDBJ databases">
        <authorList>
            <person name="Kallberg Y."/>
            <person name="Tangrot J."/>
            <person name="Rosling A."/>
        </authorList>
    </citation>
    <scope>NUCLEOTIDE SEQUENCE</scope>
    <source>
        <strain evidence="1">MT106</strain>
    </source>
</reference>
<sequence>MSWLHQFVEGAGEIGMEPMFPAHNHDAIILTHLASWTVVFEQSVNVEGRVHQLAFHELSIILKCKLITGLVSVLRRLNLLDDLSVVGVVVQFVMSHQ</sequence>
<accession>A0A9N9C739</accession>
<proteinExistence type="predicted"/>
<keyword evidence="2" id="KW-1185">Reference proteome</keyword>
<organism evidence="1 2">
    <name type="scientific">Ambispora gerdemannii</name>
    <dbReference type="NCBI Taxonomy" id="144530"/>
    <lineage>
        <taxon>Eukaryota</taxon>
        <taxon>Fungi</taxon>
        <taxon>Fungi incertae sedis</taxon>
        <taxon>Mucoromycota</taxon>
        <taxon>Glomeromycotina</taxon>
        <taxon>Glomeromycetes</taxon>
        <taxon>Archaeosporales</taxon>
        <taxon>Ambisporaceae</taxon>
        <taxon>Ambispora</taxon>
    </lineage>
</organism>
<comment type="caution">
    <text evidence="1">The sequence shown here is derived from an EMBL/GenBank/DDBJ whole genome shotgun (WGS) entry which is preliminary data.</text>
</comment>
<name>A0A9N9C739_9GLOM</name>
<dbReference type="AlphaFoldDB" id="A0A9N9C739"/>
<feature type="non-terminal residue" evidence="1">
    <location>
        <position position="1"/>
    </location>
</feature>
<gene>
    <name evidence="1" type="ORF">AGERDE_LOCUS8703</name>
</gene>
<evidence type="ECO:0000313" key="2">
    <source>
        <dbReference type="Proteomes" id="UP000789831"/>
    </source>
</evidence>
<evidence type="ECO:0000313" key="1">
    <source>
        <dbReference type="EMBL" id="CAG8593045.1"/>
    </source>
</evidence>
<dbReference type="Proteomes" id="UP000789831">
    <property type="component" value="Unassembled WGS sequence"/>
</dbReference>
<protein>
    <submittedName>
        <fullName evidence="1">13189_t:CDS:1</fullName>
    </submittedName>
</protein>
<dbReference type="EMBL" id="CAJVPL010001933">
    <property type="protein sequence ID" value="CAG8593045.1"/>
    <property type="molecule type" value="Genomic_DNA"/>
</dbReference>